<dbReference type="Proteomes" id="UP001501444">
    <property type="component" value="Unassembled WGS sequence"/>
</dbReference>
<dbReference type="EMBL" id="BAAARV010000004">
    <property type="protein sequence ID" value="GAA2326779.1"/>
    <property type="molecule type" value="Genomic_DNA"/>
</dbReference>
<name>A0ABN3FBU8_9ACTN</name>
<keyword evidence="4" id="KW-1185">Reference proteome</keyword>
<evidence type="ECO:0000313" key="4">
    <source>
        <dbReference type="Proteomes" id="UP001501444"/>
    </source>
</evidence>
<gene>
    <name evidence="3" type="ORF">GCM10010170_001880</name>
</gene>
<proteinExistence type="predicted"/>
<organism evidence="3 4">
    <name type="scientific">Dactylosporangium salmoneum</name>
    <dbReference type="NCBI Taxonomy" id="53361"/>
    <lineage>
        <taxon>Bacteria</taxon>
        <taxon>Bacillati</taxon>
        <taxon>Actinomycetota</taxon>
        <taxon>Actinomycetes</taxon>
        <taxon>Micromonosporales</taxon>
        <taxon>Micromonosporaceae</taxon>
        <taxon>Dactylosporangium</taxon>
    </lineage>
</organism>
<evidence type="ECO:0008006" key="5">
    <source>
        <dbReference type="Google" id="ProtNLM"/>
    </source>
</evidence>
<dbReference type="Gene3D" id="3.30.70.60">
    <property type="match status" value="1"/>
</dbReference>
<feature type="coiled-coil region" evidence="1">
    <location>
        <begin position="41"/>
        <end position="75"/>
    </location>
</feature>
<comment type="caution">
    <text evidence="3">The sequence shown here is derived from an EMBL/GenBank/DDBJ whole genome shotgun (WGS) entry which is preliminary data.</text>
</comment>
<evidence type="ECO:0000256" key="2">
    <source>
        <dbReference type="SAM" id="Phobius"/>
    </source>
</evidence>
<keyword evidence="2" id="KW-0472">Membrane</keyword>
<keyword evidence="1" id="KW-0175">Coiled coil</keyword>
<evidence type="ECO:0000256" key="1">
    <source>
        <dbReference type="SAM" id="Coils"/>
    </source>
</evidence>
<keyword evidence="2" id="KW-1133">Transmembrane helix</keyword>
<protein>
    <recommendedName>
        <fullName evidence="5">Pilus assembly protein PilO</fullName>
    </recommendedName>
</protein>
<dbReference type="RefSeq" id="WP_344610236.1">
    <property type="nucleotide sequence ID" value="NZ_BAAARV010000004.1"/>
</dbReference>
<dbReference type="InterPro" id="IPR014717">
    <property type="entry name" value="Transl_elong_EF1B/ribsomal_bS6"/>
</dbReference>
<sequence length="185" mass="19750">MRNDRLWLLGGALFAVVIVAFGYYFLIAPKKADTASIRDSAANTEIENAGKRKELADLAKQYANIEQYKAKLANDQAALPADDAAADLLRELQKAGELAGVTVSGVSVGTAVDLKPTVGYEMYALPVSLNVAGPTVKMNPFLDQLQQVQPRAMLISSVNFAPSSSTSLDKAVVTINLEAFYAPQA</sequence>
<keyword evidence="2" id="KW-0812">Transmembrane</keyword>
<dbReference type="InterPro" id="IPR007445">
    <property type="entry name" value="PilO"/>
</dbReference>
<dbReference type="Pfam" id="PF04350">
    <property type="entry name" value="PilO"/>
    <property type="match status" value="1"/>
</dbReference>
<accession>A0ABN3FBU8</accession>
<feature type="transmembrane region" description="Helical" evidence="2">
    <location>
        <begin position="6"/>
        <end position="26"/>
    </location>
</feature>
<evidence type="ECO:0000313" key="3">
    <source>
        <dbReference type="EMBL" id="GAA2326779.1"/>
    </source>
</evidence>
<reference evidence="3 4" key="1">
    <citation type="journal article" date="2019" name="Int. J. Syst. Evol. Microbiol.">
        <title>The Global Catalogue of Microorganisms (GCM) 10K type strain sequencing project: providing services to taxonomists for standard genome sequencing and annotation.</title>
        <authorList>
            <consortium name="The Broad Institute Genomics Platform"/>
            <consortium name="The Broad Institute Genome Sequencing Center for Infectious Disease"/>
            <person name="Wu L."/>
            <person name="Ma J."/>
        </authorList>
    </citation>
    <scope>NUCLEOTIDE SEQUENCE [LARGE SCALE GENOMIC DNA]</scope>
    <source>
        <strain evidence="3 4">JCM 3272</strain>
    </source>
</reference>